<protein>
    <submittedName>
        <fullName evidence="1">Putative 50S ribosomal protein L7Ae</fullName>
    </submittedName>
</protein>
<dbReference type="Gene3D" id="3.30.1330.30">
    <property type="match status" value="1"/>
</dbReference>
<keyword evidence="1" id="KW-0687">Ribonucleoprotein</keyword>
<name>A0A4P7AJ76_9MOLU</name>
<dbReference type="Proteomes" id="UP000294309">
    <property type="component" value="Chromosome"/>
</dbReference>
<dbReference type="AlphaFoldDB" id="A0A4P7AJ76"/>
<dbReference type="RefSeq" id="WP_134297371.1">
    <property type="nucleotide sequence ID" value="NZ_CP038013.1"/>
</dbReference>
<gene>
    <name evidence="1" type="ORF">SGLAD_v1c03810</name>
</gene>
<proteinExistence type="predicted"/>
<sequence>MKDLLNALGLVANARQIVSGEILFKKIQQQKIKLVLTTSDMGKSQLKKINDKCNYYNIAIFNGLIDSDQLNKAIGRMNIKAIGIENSNFTKLVLSKIGKGDV</sequence>
<evidence type="ECO:0000313" key="2">
    <source>
        <dbReference type="Proteomes" id="UP000294309"/>
    </source>
</evidence>
<dbReference type="EMBL" id="CP038013">
    <property type="protein sequence ID" value="QBQ07580.1"/>
    <property type="molecule type" value="Genomic_DNA"/>
</dbReference>
<keyword evidence="1" id="KW-0689">Ribosomal protein</keyword>
<dbReference type="KEGG" id="sgq:SGLAD_v1c03810"/>
<reference evidence="1 2" key="1">
    <citation type="submission" date="2019-03" db="EMBL/GenBank/DDBJ databases">
        <title>Complete genome sequence of Spiroplasma gladiatoris TG-1 (DSM 22552).</title>
        <authorList>
            <person name="Lin Y.-C."/>
            <person name="Chou L."/>
            <person name="Kuo C.-H."/>
        </authorList>
    </citation>
    <scope>NUCLEOTIDE SEQUENCE [LARGE SCALE GENOMIC DNA]</scope>
    <source>
        <strain evidence="1 2">TG-1</strain>
    </source>
</reference>
<dbReference type="OrthoDB" id="391877at2"/>
<evidence type="ECO:0000313" key="1">
    <source>
        <dbReference type="EMBL" id="QBQ07580.1"/>
    </source>
</evidence>
<accession>A0A4P7AJ76</accession>
<dbReference type="SUPFAM" id="SSF55315">
    <property type="entry name" value="L30e-like"/>
    <property type="match status" value="1"/>
</dbReference>
<dbReference type="GO" id="GO:0005840">
    <property type="term" value="C:ribosome"/>
    <property type="evidence" value="ECO:0007669"/>
    <property type="project" value="UniProtKB-KW"/>
</dbReference>
<organism evidence="1 2">
    <name type="scientific">Spiroplasma gladiatoris</name>
    <dbReference type="NCBI Taxonomy" id="2143"/>
    <lineage>
        <taxon>Bacteria</taxon>
        <taxon>Bacillati</taxon>
        <taxon>Mycoplasmatota</taxon>
        <taxon>Mollicutes</taxon>
        <taxon>Entomoplasmatales</taxon>
        <taxon>Spiroplasmataceae</taxon>
        <taxon>Spiroplasma</taxon>
    </lineage>
</organism>
<keyword evidence="2" id="KW-1185">Reference proteome</keyword>
<dbReference type="InterPro" id="IPR029064">
    <property type="entry name" value="Ribosomal_eL30-like_sf"/>
</dbReference>